<evidence type="ECO:0000259" key="6">
    <source>
        <dbReference type="PROSITE" id="PS51186"/>
    </source>
</evidence>
<dbReference type="PANTHER" id="PTHR43420:SF44">
    <property type="entry name" value="ACETYLTRANSFERASE YPEA"/>
    <property type="match status" value="1"/>
</dbReference>
<dbReference type="CDD" id="cd04301">
    <property type="entry name" value="NAT_SF"/>
    <property type="match status" value="1"/>
</dbReference>
<evidence type="ECO:0000313" key="7">
    <source>
        <dbReference type="EMBL" id="MDF9407958.1"/>
    </source>
</evidence>
<dbReference type="GO" id="GO:0008999">
    <property type="term" value="F:protein-N-terminal-alanine acetyltransferase activity"/>
    <property type="evidence" value="ECO:0007669"/>
    <property type="project" value="UniProtKB-EC"/>
</dbReference>
<comment type="subcellular location">
    <subcellularLocation>
        <location evidence="5">Cytoplasm</location>
    </subcellularLocation>
</comment>
<comment type="catalytic activity">
    <reaction evidence="5">
        <text>N-terminal L-alanyl-[ribosomal protein bS18] + acetyl-CoA = N-terminal N(alpha)-acetyl-L-alanyl-[ribosomal protein bS18] + CoA + H(+)</text>
        <dbReference type="Rhea" id="RHEA:43756"/>
        <dbReference type="Rhea" id="RHEA-COMP:10676"/>
        <dbReference type="Rhea" id="RHEA-COMP:10677"/>
        <dbReference type="ChEBI" id="CHEBI:15378"/>
        <dbReference type="ChEBI" id="CHEBI:57287"/>
        <dbReference type="ChEBI" id="CHEBI:57288"/>
        <dbReference type="ChEBI" id="CHEBI:64718"/>
        <dbReference type="ChEBI" id="CHEBI:83683"/>
        <dbReference type="EC" id="2.3.1.266"/>
    </reaction>
</comment>
<dbReference type="Pfam" id="PF00583">
    <property type="entry name" value="Acetyltransf_1"/>
    <property type="match status" value="1"/>
</dbReference>
<comment type="caution">
    <text evidence="7">The sequence shown here is derived from an EMBL/GenBank/DDBJ whole genome shotgun (WGS) entry which is preliminary data.</text>
</comment>
<keyword evidence="7" id="KW-0687">Ribonucleoprotein</keyword>
<dbReference type="GO" id="GO:0005840">
    <property type="term" value="C:ribosome"/>
    <property type="evidence" value="ECO:0007669"/>
    <property type="project" value="UniProtKB-KW"/>
</dbReference>
<dbReference type="NCBIfam" id="TIGR01575">
    <property type="entry name" value="rimI"/>
    <property type="match status" value="1"/>
</dbReference>
<dbReference type="Proteomes" id="UP001154312">
    <property type="component" value="Unassembled WGS sequence"/>
</dbReference>
<keyword evidence="2 5" id="KW-0963">Cytoplasm</keyword>
<sequence length="150" mass="17165">MGPEHLDQVFEIEQASYPAPWSRQTFSSEIKNSFAHYIVALVNGQVAGYGGMWLVLEEAQITNVAVHPDYRMNNIGKMLMMELIRRAALFGIFKMTLEVRPSNLIARHLYTTMGFIEKGLRKKYYTDNNEDAIIMWKYGLENGQGVLVNT</sequence>
<keyword evidence="7" id="KW-0689">Ribosomal protein</keyword>
<dbReference type="InterPro" id="IPR006464">
    <property type="entry name" value="AcTrfase_RimI/Ard1"/>
</dbReference>
<protein>
    <recommendedName>
        <fullName evidence="5">[Ribosomal protein bS18]-alanine N-acetyltransferase</fullName>
        <ecNumber evidence="5">2.3.1.266</ecNumber>
    </recommendedName>
</protein>
<comment type="function">
    <text evidence="5">Acetylates the N-terminal alanine of ribosomal protein bS18.</text>
</comment>
<dbReference type="Gene3D" id="3.40.630.30">
    <property type="match status" value="1"/>
</dbReference>
<dbReference type="AlphaFoldDB" id="A0A9X4H5A5"/>
<dbReference type="InterPro" id="IPR016181">
    <property type="entry name" value="Acyl_CoA_acyltransferase"/>
</dbReference>
<feature type="domain" description="N-acetyltransferase" evidence="6">
    <location>
        <begin position="1"/>
        <end position="140"/>
    </location>
</feature>
<dbReference type="EMBL" id="JAKOAV010000008">
    <property type="protein sequence ID" value="MDF9407958.1"/>
    <property type="molecule type" value="Genomic_DNA"/>
</dbReference>
<comment type="similarity">
    <text evidence="1 5">Belongs to the acetyltransferase family. RimI subfamily.</text>
</comment>
<dbReference type="InterPro" id="IPR000182">
    <property type="entry name" value="GNAT_dom"/>
</dbReference>
<dbReference type="SUPFAM" id="SSF55729">
    <property type="entry name" value="Acyl-CoA N-acyltransferases (Nat)"/>
    <property type="match status" value="1"/>
</dbReference>
<gene>
    <name evidence="7" type="primary">rimI</name>
    <name evidence="7" type="ORF">L7E55_06225</name>
</gene>
<evidence type="ECO:0000256" key="5">
    <source>
        <dbReference type="RuleBase" id="RU363094"/>
    </source>
</evidence>
<evidence type="ECO:0000256" key="2">
    <source>
        <dbReference type="ARBA" id="ARBA00022490"/>
    </source>
</evidence>
<name>A0A9X4H5A5_9FIRM</name>
<evidence type="ECO:0000256" key="4">
    <source>
        <dbReference type="ARBA" id="ARBA00023315"/>
    </source>
</evidence>
<keyword evidence="3 7" id="KW-0808">Transferase</keyword>
<keyword evidence="8" id="KW-1185">Reference proteome</keyword>
<reference evidence="7" key="1">
    <citation type="submission" date="2022-02" db="EMBL/GenBank/DDBJ databases">
        <authorList>
            <person name="Leng L."/>
        </authorList>
    </citation>
    <scope>NUCLEOTIDE SEQUENCE</scope>
    <source>
        <strain evidence="7">JI</strain>
    </source>
</reference>
<keyword evidence="4 7" id="KW-0012">Acyltransferase</keyword>
<dbReference type="PROSITE" id="PS51186">
    <property type="entry name" value="GNAT"/>
    <property type="match status" value="1"/>
</dbReference>
<dbReference type="PANTHER" id="PTHR43420">
    <property type="entry name" value="ACETYLTRANSFERASE"/>
    <property type="match status" value="1"/>
</dbReference>
<dbReference type="GO" id="GO:0005737">
    <property type="term" value="C:cytoplasm"/>
    <property type="evidence" value="ECO:0007669"/>
    <property type="project" value="UniProtKB-SubCell"/>
</dbReference>
<accession>A0A9X4H5A5</accession>
<dbReference type="InterPro" id="IPR050680">
    <property type="entry name" value="YpeA/RimI_acetyltransf"/>
</dbReference>
<evidence type="ECO:0000313" key="8">
    <source>
        <dbReference type="Proteomes" id="UP001154312"/>
    </source>
</evidence>
<evidence type="ECO:0000256" key="3">
    <source>
        <dbReference type="ARBA" id="ARBA00022679"/>
    </source>
</evidence>
<dbReference type="EC" id="2.3.1.266" evidence="5"/>
<proteinExistence type="inferred from homology"/>
<evidence type="ECO:0000256" key="1">
    <source>
        <dbReference type="ARBA" id="ARBA00005395"/>
    </source>
</evidence>
<organism evidence="7 8">
    <name type="scientific">Pelotomaculum isophthalicicum JI</name>
    <dbReference type="NCBI Taxonomy" id="947010"/>
    <lineage>
        <taxon>Bacteria</taxon>
        <taxon>Bacillati</taxon>
        <taxon>Bacillota</taxon>
        <taxon>Clostridia</taxon>
        <taxon>Eubacteriales</taxon>
        <taxon>Desulfotomaculaceae</taxon>
        <taxon>Pelotomaculum</taxon>
    </lineage>
</organism>